<dbReference type="PANTHER" id="PTHR16146:SF46">
    <property type="entry name" value="INTELECTIN-1A-RELATED"/>
    <property type="match status" value="1"/>
</dbReference>
<dbReference type="SUPFAM" id="SSF56496">
    <property type="entry name" value="Fibrinogen C-terminal domain-like"/>
    <property type="match status" value="1"/>
</dbReference>
<dbReference type="Gene3D" id="2.60.120.1000">
    <property type="match status" value="1"/>
</dbReference>
<dbReference type="PANTHER" id="PTHR16146">
    <property type="entry name" value="INTELECTIN"/>
    <property type="match status" value="1"/>
</dbReference>
<feature type="domain" description="Fibrinogen C-terminal" evidence="2">
    <location>
        <begin position="48"/>
        <end position="99"/>
    </location>
</feature>
<keyword evidence="1" id="KW-1015">Disulfide bond</keyword>
<dbReference type="NCBIfam" id="NF040941">
    <property type="entry name" value="GGGWT_bact"/>
    <property type="match status" value="1"/>
</dbReference>
<evidence type="ECO:0000313" key="3">
    <source>
        <dbReference type="EMBL" id="KAK2563137.1"/>
    </source>
</evidence>
<keyword evidence="4" id="KW-1185">Reference proteome</keyword>
<dbReference type="InterPro" id="IPR036056">
    <property type="entry name" value="Fibrinogen-like_C"/>
</dbReference>
<evidence type="ECO:0000259" key="2">
    <source>
        <dbReference type="PROSITE" id="PS51406"/>
    </source>
</evidence>
<dbReference type="EMBL" id="JARQWQ010000026">
    <property type="protein sequence ID" value="KAK2563137.1"/>
    <property type="molecule type" value="Genomic_DNA"/>
</dbReference>
<accession>A0AAD9QKW1</accession>
<name>A0AAD9QKW1_ACRCE</name>
<proteinExistence type="predicted"/>
<reference evidence="3" key="1">
    <citation type="journal article" date="2023" name="G3 (Bethesda)">
        <title>Whole genome assembly and annotation of the endangered Caribbean coral Acropora cervicornis.</title>
        <authorList>
            <person name="Selwyn J.D."/>
            <person name="Vollmer S.V."/>
        </authorList>
    </citation>
    <scope>NUCLEOTIDE SEQUENCE</scope>
    <source>
        <strain evidence="3">K2</strain>
    </source>
</reference>
<evidence type="ECO:0000256" key="1">
    <source>
        <dbReference type="ARBA" id="ARBA00023157"/>
    </source>
</evidence>
<sequence length="257" mass="28475">MNQALHQNVQVQETSAKCNPGNKGLLRMSNLHLEFCNGRSWVRVSEKAAPELLGKSCLDIKNQGLSRGDGVYRLDPDGGSSSNAFLAYCDMTSYNGGWTMCYTTDEYAKPRTEVTYSSKAPYGNDGYRTNCNNIPFTEIMFVDHQTGNKVYFKRKSNLPVKAAANYGKTGSAFGLWDAVGASRSYSYQLLICDISFYSGFMVSGFTGNCYKQCINWCGDKRSPYFRTASTHSGYKGVAFNANGHRPVKARLMSVGLR</sequence>
<dbReference type="GO" id="GO:0070492">
    <property type="term" value="F:oligosaccharide binding"/>
    <property type="evidence" value="ECO:0007669"/>
    <property type="project" value="TreeGrafter"/>
</dbReference>
<dbReference type="AlphaFoldDB" id="A0AAD9QKW1"/>
<organism evidence="3 4">
    <name type="scientific">Acropora cervicornis</name>
    <name type="common">Staghorn coral</name>
    <dbReference type="NCBI Taxonomy" id="6130"/>
    <lineage>
        <taxon>Eukaryota</taxon>
        <taxon>Metazoa</taxon>
        <taxon>Cnidaria</taxon>
        <taxon>Anthozoa</taxon>
        <taxon>Hexacorallia</taxon>
        <taxon>Scleractinia</taxon>
        <taxon>Astrocoeniina</taxon>
        <taxon>Acroporidae</taxon>
        <taxon>Acropora</taxon>
    </lineage>
</organism>
<gene>
    <name evidence="3" type="ORF">P5673_013479</name>
</gene>
<protein>
    <recommendedName>
        <fullName evidence="2">Fibrinogen C-terminal domain-containing protein</fullName>
    </recommendedName>
</protein>
<dbReference type="GO" id="GO:0005615">
    <property type="term" value="C:extracellular space"/>
    <property type="evidence" value="ECO:0007669"/>
    <property type="project" value="TreeGrafter"/>
</dbReference>
<comment type="caution">
    <text evidence="3">The sequence shown here is derived from an EMBL/GenBank/DDBJ whole genome shotgun (WGS) entry which is preliminary data.</text>
</comment>
<dbReference type="PROSITE" id="PS51406">
    <property type="entry name" value="FIBRINOGEN_C_2"/>
    <property type="match status" value="1"/>
</dbReference>
<evidence type="ECO:0000313" key="4">
    <source>
        <dbReference type="Proteomes" id="UP001249851"/>
    </source>
</evidence>
<dbReference type="Proteomes" id="UP001249851">
    <property type="component" value="Unassembled WGS sequence"/>
</dbReference>
<reference evidence="3" key="2">
    <citation type="journal article" date="2023" name="Science">
        <title>Genomic signatures of disease resistance in endangered staghorn corals.</title>
        <authorList>
            <person name="Vollmer S.V."/>
            <person name="Selwyn J.D."/>
            <person name="Despard B.A."/>
            <person name="Roesel C.L."/>
        </authorList>
    </citation>
    <scope>NUCLEOTIDE SEQUENCE</scope>
    <source>
        <strain evidence="3">K2</strain>
    </source>
</reference>
<dbReference type="InterPro" id="IPR002181">
    <property type="entry name" value="Fibrinogen_a/b/g_C_dom"/>
</dbReference>